<dbReference type="Gene3D" id="3.30.2310.20">
    <property type="entry name" value="RelE-like"/>
    <property type="match status" value="1"/>
</dbReference>
<dbReference type="AlphaFoldDB" id="A0A5H2PV27"/>
<organism evidence="3">
    <name type="scientific">Ralstonia solanacearum</name>
    <name type="common">Pseudomonas solanacearum</name>
    <dbReference type="NCBI Taxonomy" id="305"/>
    <lineage>
        <taxon>Bacteria</taxon>
        <taxon>Pseudomonadati</taxon>
        <taxon>Pseudomonadota</taxon>
        <taxon>Betaproteobacteria</taxon>
        <taxon>Burkholderiales</taxon>
        <taxon>Burkholderiaceae</taxon>
        <taxon>Ralstonia</taxon>
        <taxon>Ralstonia solanacearum species complex</taxon>
    </lineage>
</organism>
<protein>
    <submittedName>
        <fullName evidence="3">Type II toxin-antitoxin system RelE/ParE family toxin</fullName>
    </submittedName>
</protein>
<dbReference type="GeneID" id="61362563"/>
<dbReference type="Pfam" id="PF05016">
    <property type="entry name" value="ParE_toxin"/>
    <property type="match status" value="1"/>
</dbReference>
<evidence type="ECO:0000313" key="3">
    <source>
        <dbReference type="EMBL" id="AYB54769.1"/>
    </source>
</evidence>
<name>A0A5H2PV27_RALSL</name>
<dbReference type="RefSeq" id="WP_014615702.1">
    <property type="nucleotide sequence ID" value="NZ_CDLY01000001.1"/>
</dbReference>
<evidence type="ECO:0000256" key="2">
    <source>
        <dbReference type="ARBA" id="ARBA00022649"/>
    </source>
</evidence>
<dbReference type="InterPro" id="IPR035093">
    <property type="entry name" value="RelE/ParE_toxin_dom_sf"/>
</dbReference>
<sequence length="99" mass="11099">MRLAITPLAEQDLESIADYIAQDNPARAVTFVRELQGQCQRLVANPSGYRLRTELGDGIRSCAYGRYVIFFVTTPDEVIVIRILHGARDLPAVFHPDEP</sequence>
<dbReference type="EMBL" id="CP026092">
    <property type="protein sequence ID" value="AYB54769.1"/>
    <property type="molecule type" value="Genomic_DNA"/>
</dbReference>
<evidence type="ECO:0000256" key="1">
    <source>
        <dbReference type="ARBA" id="ARBA00006226"/>
    </source>
</evidence>
<dbReference type="PANTHER" id="PTHR33755:SF6">
    <property type="entry name" value="PLASMID STABILIZATION SYSTEM PROTEIN"/>
    <property type="match status" value="1"/>
</dbReference>
<comment type="similarity">
    <text evidence="1">Belongs to the RelE toxin family.</text>
</comment>
<keyword evidence="2" id="KW-1277">Toxin-antitoxin system</keyword>
<proteinExistence type="inferred from homology"/>
<accession>A0A5H2PV27</accession>
<reference evidence="3" key="1">
    <citation type="submission" date="2018-01" db="EMBL/GenBank/DDBJ databases">
        <title>Complete Genome Sequence of three strains from Ralstonia solanacearum ecotype Moko sequevar IIA-53 from Brazil.</title>
        <authorList>
            <person name="Silva J.R."/>
            <person name="Albuquerque G.M.R."/>
            <person name="Pais A.K.L."/>
            <person name="Silva A.M.F."/>
            <person name="Boiteux M.E.N.F."/>
            <person name="Souza E.B."/>
            <person name="Mariano R.L.R."/>
        </authorList>
    </citation>
    <scope>NUCLEOTIDE SEQUENCE [LARGE SCALE GENOMIC DNA]</scope>
    <source>
        <strain evidence="3">SFC</strain>
    </source>
</reference>
<dbReference type="InterPro" id="IPR051803">
    <property type="entry name" value="TA_system_RelE-like_toxin"/>
</dbReference>
<dbReference type="PANTHER" id="PTHR33755">
    <property type="entry name" value="TOXIN PARE1-RELATED"/>
    <property type="match status" value="1"/>
</dbReference>
<dbReference type="InterPro" id="IPR007712">
    <property type="entry name" value="RelE/ParE_toxin"/>
</dbReference>
<gene>
    <name evidence="3" type="ORF">C2L97_01130</name>
</gene>